<comment type="function">
    <text evidence="12">Necessary for flagellar biosynthesis. May be involved in translocation of the flagellum.</text>
</comment>
<protein>
    <recommendedName>
        <fullName evidence="3">Flagellar biosynthesis protein FlhF</fullName>
    </recommendedName>
    <alternativeName>
        <fullName evidence="13">Flagella-associated GTP-binding protein</fullName>
    </alternativeName>
</protein>
<dbReference type="Gene3D" id="1.20.120.1380">
    <property type="entry name" value="Flagellar FlhF biosynthesis protein, N domain"/>
    <property type="match status" value="1"/>
</dbReference>
<keyword evidence="8" id="KW-0653">Protein transport</keyword>
<comment type="caution">
    <text evidence="16">The sequence shown here is derived from an EMBL/GenBank/DDBJ whole genome shotgun (WGS) entry which is preliminary data.</text>
</comment>
<evidence type="ECO:0000256" key="4">
    <source>
        <dbReference type="ARBA" id="ARBA00022448"/>
    </source>
</evidence>
<dbReference type="FunFam" id="3.40.50.300:FF:000695">
    <property type="entry name" value="Flagellar biosynthesis regulator FlhF"/>
    <property type="match status" value="1"/>
</dbReference>
<keyword evidence="11" id="KW-1006">Bacterial flagellum protein export</keyword>
<organism evidence="16 17">
    <name type="scientific">Candidatus Ornithospirochaeta avicola</name>
    <dbReference type="NCBI Taxonomy" id="2840896"/>
    <lineage>
        <taxon>Bacteria</taxon>
        <taxon>Pseudomonadati</taxon>
        <taxon>Spirochaetota</taxon>
        <taxon>Spirochaetia</taxon>
        <taxon>Spirochaetales</taxon>
        <taxon>Spirochaetaceae</taxon>
        <taxon>Spirochaetaceae incertae sedis</taxon>
        <taxon>Candidatus Ornithospirochaeta</taxon>
    </lineage>
</organism>
<evidence type="ECO:0000256" key="11">
    <source>
        <dbReference type="ARBA" id="ARBA00023225"/>
    </source>
</evidence>
<evidence type="ECO:0000256" key="6">
    <source>
        <dbReference type="ARBA" id="ARBA00022741"/>
    </source>
</evidence>
<dbReference type="GO" id="GO:0044781">
    <property type="term" value="P:bacterial-type flagellum organization"/>
    <property type="evidence" value="ECO:0007669"/>
    <property type="project" value="UniProtKB-KW"/>
</dbReference>
<dbReference type="GO" id="GO:0015031">
    <property type="term" value="P:protein transport"/>
    <property type="evidence" value="ECO:0007669"/>
    <property type="project" value="UniProtKB-KW"/>
</dbReference>
<keyword evidence="4" id="KW-0813">Transport</keyword>
<dbReference type="InterPro" id="IPR027417">
    <property type="entry name" value="P-loop_NTPase"/>
</dbReference>
<dbReference type="Gene3D" id="3.40.50.300">
    <property type="entry name" value="P-loop containing nucleotide triphosphate hydrolases"/>
    <property type="match status" value="1"/>
</dbReference>
<evidence type="ECO:0000256" key="5">
    <source>
        <dbReference type="ARBA" id="ARBA00022475"/>
    </source>
</evidence>
<dbReference type="GO" id="GO:0003924">
    <property type="term" value="F:GTPase activity"/>
    <property type="evidence" value="ECO:0007669"/>
    <property type="project" value="InterPro"/>
</dbReference>
<dbReference type="AlphaFoldDB" id="A0A9D1TMS1"/>
<reference evidence="16" key="2">
    <citation type="submission" date="2021-04" db="EMBL/GenBank/DDBJ databases">
        <authorList>
            <person name="Gilroy R."/>
        </authorList>
    </citation>
    <scope>NUCLEOTIDE SEQUENCE</scope>
    <source>
        <strain evidence="16">Gambia11-129</strain>
    </source>
</reference>
<comment type="similarity">
    <text evidence="2">Belongs to the GTP-binding SRP family.</text>
</comment>
<evidence type="ECO:0000259" key="15">
    <source>
        <dbReference type="SMART" id="SM00962"/>
    </source>
</evidence>
<keyword evidence="6" id="KW-0547">Nucleotide-binding</keyword>
<gene>
    <name evidence="16" type="ORF">IAB12_00185</name>
</gene>
<dbReference type="GO" id="GO:0005886">
    <property type="term" value="C:plasma membrane"/>
    <property type="evidence" value="ECO:0007669"/>
    <property type="project" value="UniProtKB-SubCell"/>
</dbReference>
<dbReference type="PANTHER" id="PTHR43134:SF3">
    <property type="entry name" value="FLAGELLAR BIOSYNTHESIS PROTEIN FLHF"/>
    <property type="match status" value="1"/>
</dbReference>
<evidence type="ECO:0000256" key="13">
    <source>
        <dbReference type="ARBA" id="ARBA00030866"/>
    </source>
</evidence>
<feature type="domain" description="SRP54-type proteins GTP-binding" evidence="15">
    <location>
        <begin position="157"/>
        <end position="349"/>
    </location>
</feature>
<dbReference type="PANTHER" id="PTHR43134">
    <property type="entry name" value="SIGNAL RECOGNITION PARTICLE RECEPTOR SUBUNIT ALPHA"/>
    <property type="match status" value="1"/>
</dbReference>
<evidence type="ECO:0000313" key="16">
    <source>
        <dbReference type="EMBL" id="HIV98191.1"/>
    </source>
</evidence>
<evidence type="ECO:0000256" key="2">
    <source>
        <dbReference type="ARBA" id="ARBA00008531"/>
    </source>
</evidence>
<evidence type="ECO:0000256" key="7">
    <source>
        <dbReference type="ARBA" id="ARBA00022795"/>
    </source>
</evidence>
<evidence type="ECO:0000256" key="9">
    <source>
        <dbReference type="ARBA" id="ARBA00023134"/>
    </source>
</evidence>
<evidence type="ECO:0000256" key="14">
    <source>
        <dbReference type="SAM" id="MobiDB-lite"/>
    </source>
</evidence>
<accession>A0A9D1TMS1</accession>
<sequence>MQYYSITSSTFEDALKKAKEQYGESVRIISRRDFTTGGGIFTKKKDKCEITFYLSEKSGKKDDGKSDEESLKEFEKEAQTPDPEKLSRTERLDTEIHRGAFSHSFESVKQIMDSNYITEPLRSALLENLSEQDIMLSFADNIIKSVSIDTERILHPKHFLALIGPTGNGKSTTTFKIASIYKKQGKKVAIITLDSYKAGAYEQAKAFSDLFSIPVRIVKEEDEFLAAIEEFHYHELILIDTMGISPNDKNLNLKLRGMLKRLERENIEFSLVVSASTKEEDIINQYKRYSNYNIESVIATKVDETESIGSVISFCFKYKIPLSFVTNGQRIPEDIEKATSTVILSHIKDLNLDIKRSRQLVY</sequence>
<dbReference type="CDD" id="cd17873">
    <property type="entry name" value="FlhF"/>
    <property type="match status" value="1"/>
</dbReference>
<keyword evidence="7" id="KW-1005">Bacterial flagellum biogenesis</keyword>
<evidence type="ECO:0000256" key="8">
    <source>
        <dbReference type="ARBA" id="ARBA00022927"/>
    </source>
</evidence>
<dbReference type="SUPFAM" id="SSF52540">
    <property type="entry name" value="P-loop containing nucleoside triphosphate hydrolases"/>
    <property type="match status" value="1"/>
</dbReference>
<dbReference type="Pfam" id="PF00448">
    <property type="entry name" value="SRP54"/>
    <property type="match status" value="1"/>
</dbReference>
<reference evidence="16" key="1">
    <citation type="journal article" date="2021" name="PeerJ">
        <title>Extensive microbial diversity within the chicken gut microbiome revealed by metagenomics and culture.</title>
        <authorList>
            <person name="Gilroy R."/>
            <person name="Ravi A."/>
            <person name="Getino M."/>
            <person name="Pursley I."/>
            <person name="Horton D.L."/>
            <person name="Alikhan N.F."/>
            <person name="Baker D."/>
            <person name="Gharbi K."/>
            <person name="Hall N."/>
            <person name="Watson M."/>
            <person name="Adriaenssens E.M."/>
            <person name="Foster-Nyarko E."/>
            <person name="Jarju S."/>
            <person name="Secka A."/>
            <person name="Antonio M."/>
            <person name="Oren A."/>
            <person name="Chaudhuri R.R."/>
            <person name="La Ragione R."/>
            <person name="Hildebrand F."/>
            <person name="Pallen M.J."/>
        </authorList>
    </citation>
    <scope>NUCLEOTIDE SEQUENCE</scope>
    <source>
        <strain evidence="16">Gambia11-129</strain>
    </source>
</reference>
<dbReference type="GO" id="GO:0006614">
    <property type="term" value="P:SRP-dependent cotranslational protein targeting to membrane"/>
    <property type="evidence" value="ECO:0007669"/>
    <property type="project" value="InterPro"/>
</dbReference>
<evidence type="ECO:0000256" key="12">
    <source>
        <dbReference type="ARBA" id="ARBA00025337"/>
    </source>
</evidence>
<dbReference type="InterPro" id="IPR047040">
    <property type="entry name" value="FlhF__GTPase_dom"/>
</dbReference>
<evidence type="ECO:0000256" key="1">
    <source>
        <dbReference type="ARBA" id="ARBA00004413"/>
    </source>
</evidence>
<comment type="subcellular location">
    <subcellularLocation>
        <location evidence="1">Cell membrane</location>
        <topology evidence="1">Peripheral membrane protein</topology>
        <orientation evidence="1">Cytoplasmic side</orientation>
    </subcellularLocation>
</comment>
<keyword evidence="10" id="KW-0472">Membrane</keyword>
<keyword evidence="9" id="KW-0342">GTP-binding</keyword>
<feature type="region of interest" description="Disordered" evidence="14">
    <location>
        <begin position="58"/>
        <end position="89"/>
    </location>
</feature>
<name>A0A9D1TMS1_9SPIO</name>
<evidence type="ECO:0000256" key="10">
    <source>
        <dbReference type="ARBA" id="ARBA00023136"/>
    </source>
</evidence>
<dbReference type="Proteomes" id="UP000823936">
    <property type="component" value="Unassembled WGS sequence"/>
</dbReference>
<dbReference type="GO" id="GO:0005047">
    <property type="term" value="F:signal recognition particle binding"/>
    <property type="evidence" value="ECO:0007669"/>
    <property type="project" value="TreeGrafter"/>
</dbReference>
<keyword evidence="5" id="KW-1003">Cell membrane</keyword>
<dbReference type="SMART" id="SM00962">
    <property type="entry name" value="SRP54"/>
    <property type="match status" value="1"/>
</dbReference>
<dbReference type="GO" id="GO:0005525">
    <property type="term" value="F:GTP binding"/>
    <property type="evidence" value="ECO:0007669"/>
    <property type="project" value="UniProtKB-KW"/>
</dbReference>
<evidence type="ECO:0000313" key="17">
    <source>
        <dbReference type="Proteomes" id="UP000823936"/>
    </source>
</evidence>
<proteinExistence type="inferred from homology"/>
<evidence type="ECO:0000256" key="3">
    <source>
        <dbReference type="ARBA" id="ARBA00014919"/>
    </source>
</evidence>
<dbReference type="InterPro" id="IPR000897">
    <property type="entry name" value="SRP54_GTPase_dom"/>
</dbReference>
<dbReference type="EMBL" id="DXHU01000002">
    <property type="protein sequence ID" value="HIV98191.1"/>
    <property type="molecule type" value="Genomic_DNA"/>
</dbReference>